<dbReference type="RefSeq" id="YP_008437793.2">
    <property type="nucleotide sequence ID" value="NC_022098.1"/>
</dbReference>
<keyword evidence="3" id="KW-1185">Reference proteome</keyword>
<dbReference type="GeneID" id="16606507"/>
<name>S4W399_9VIRU</name>
<feature type="compositionally biased region" description="Basic residues" evidence="1">
    <location>
        <begin position="1"/>
        <end position="14"/>
    </location>
</feature>
<organism evidence="2 3">
    <name type="scientific">Pandoravirus salinus</name>
    <dbReference type="NCBI Taxonomy" id="1349410"/>
    <lineage>
        <taxon>Viruses</taxon>
        <taxon>Pandoravirus</taxon>
    </lineage>
</organism>
<proteinExistence type="predicted"/>
<protein>
    <submittedName>
        <fullName evidence="2">Uncharacterized protein</fullName>
    </submittedName>
</protein>
<feature type="compositionally biased region" description="Basic residues" evidence="1">
    <location>
        <begin position="37"/>
        <end position="46"/>
    </location>
</feature>
<reference evidence="2 3" key="1">
    <citation type="journal article" date="2013" name="Science">
        <title>Pandoraviruses: amoeba viruses with genomes up to 2.5 Mb reaching that of parasitic eukaryotes.</title>
        <authorList>
            <person name="Philippe N."/>
            <person name="Legendre M."/>
            <person name="Doutre G."/>
            <person name="Coute Y."/>
            <person name="Poirot O."/>
            <person name="Lescot M."/>
            <person name="Arslan D."/>
            <person name="Seltzer V."/>
            <person name="Bertaux L."/>
            <person name="Bruley C."/>
            <person name="Garin J."/>
            <person name="Claverie J.M."/>
            <person name="Abergel C."/>
        </authorList>
    </citation>
    <scope>NUCLEOTIDE SEQUENCE [LARGE SCALE GENOMIC DNA]</scope>
</reference>
<dbReference type="KEGG" id="vg:16606507"/>
<evidence type="ECO:0000256" key="1">
    <source>
        <dbReference type="SAM" id="MobiDB-lite"/>
    </source>
</evidence>
<accession>S4W399</accession>
<feature type="compositionally biased region" description="Basic and acidic residues" evidence="1">
    <location>
        <begin position="23"/>
        <end position="36"/>
    </location>
</feature>
<feature type="region of interest" description="Disordered" evidence="1">
    <location>
        <begin position="1"/>
        <end position="46"/>
    </location>
</feature>
<sequence length="91" mass="10351">MACNAHRAHRRKKRSPCEQPSGAKKDNSDDVVTDNRHSRRARHKRHFFSDKKARPFAVDTEPLPSLGAATTIVRACWAPFCQQADSNFCEE</sequence>
<dbReference type="Proteomes" id="UP000204584">
    <property type="component" value="Segment"/>
</dbReference>
<evidence type="ECO:0000313" key="3">
    <source>
        <dbReference type="Proteomes" id="UP000204584"/>
    </source>
</evidence>
<gene>
    <name evidence="2" type="ORF">psal_cds_737</name>
</gene>
<dbReference type="EMBL" id="KC977571">
    <property type="protein sequence ID" value="AGO84720.2"/>
    <property type="molecule type" value="Genomic_DNA"/>
</dbReference>
<evidence type="ECO:0000313" key="2">
    <source>
        <dbReference type="EMBL" id="AGO84720.2"/>
    </source>
</evidence>